<dbReference type="PROSITE" id="PS51118">
    <property type="entry name" value="HTH_HXLR"/>
    <property type="match status" value="1"/>
</dbReference>
<keyword evidence="1" id="KW-0805">Transcription regulation</keyword>
<dbReference type="PANTHER" id="PTHR33204">
    <property type="entry name" value="TRANSCRIPTIONAL REGULATOR, MARR FAMILY"/>
    <property type="match status" value="1"/>
</dbReference>
<evidence type="ECO:0000313" key="6">
    <source>
        <dbReference type="Proteomes" id="UP001501585"/>
    </source>
</evidence>
<dbReference type="SUPFAM" id="SSF46785">
    <property type="entry name" value="Winged helix' DNA-binding domain"/>
    <property type="match status" value="1"/>
</dbReference>
<proteinExistence type="predicted"/>
<accession>A0ABP5DH53</accession>
<evidence type="ECO:0000259" key="4">
    <source>
        <dbReference type="PROSITE" id="PS51118"/>
    </source>
</evidence>
<dbReference type="Proteomes" id="UP001501585">
    <property type="component" value="Unassembled WGS sequence"/>
</dbReference>
<sequence length="165" mass="18395">MTIKLDRSLADLRSWRPEACGMAMALDVIGPRSSMLIMREALLYGTRRFDLFVERVGVTEAVAASRLKQLTEAGLLTRQPYKELGSRTRYEYVPTAKGRDLTPVVLALMEWGDKHLQPDSAPLAVTDDASGQPVRVGYIAEDGTERTADDLRIRPARHARRAEPS</sequence>
<evidence type="ECO:0000313" key="5">
    <source>
        <dbReference type="EMBL" id="GAA1980105.1"/>
    </source>
</evidence>
<comment type="caution">
    <text evidence="5">The sequence shown here is derived from an EMBL/GenBank/DDBJ whole genome shotgun (WGS) entry which is preliminary data.</text>
</comment>
<protein>
    <submittedName>
        <fullName evidence="5">Helix-turn-helix domain-containing protein</fullName>
    </submittedName>
</protein>
<dbReference type="Gene3D" id="1.10.10.10">
    <property type="entry name" value="Winged helix-like DNA-binding domain superfamily/Winged helix DNA-binding domain"/>
    <property type="match status" value="1"/>
</dbReference>
<feature type="domain" description="HTH hxlR-type" evidence="4">
    <location>
        <begin position="20"/>
        <end position="120"/>
    </location>
</feature>
<evidence type="ECO:0000256" key="1">
    <source>
        <dbReference type="ARBA" id="ARBA00023015"/>
    </source>
</evidence>
<dbReference type="InterPro" id="IPR036388">
    <property type="entry name" value="WH-like_DNA-bd_sf"/>
</dbReference>
<organism evidence="5 6">
    <name type="scientific">Nocardiopsis rhodophaea</name>
    <dbReference type="NCBI Taxonomy" id="280238"/>
    <lineage>
        <taxon>Bacteria</taxon>
        <taxon>Bacillati</taxon>
        <taxon>Actinomycetota</taxon>
        <taxon>Actinomycetes</taxon>
        <taxon>Streptosporangiales</taxon>
        <taxon>Nocardiopsidaceae</taxon>
        <taxon>Nocardiopsis</taxon>
    </lineage>
</organism>
<evidence type="ECO:0000256" key="3">
    <source>
        <dbReference type="ARBA" id="ARBA00023163"/>
    </source>
</evidence>
<dbReference type="RefSeq" id="WP_344106809.1">
    <property type="nucleotide sequence ID" value="NZ_BAAAPC010000001.1"/>
</dbReference>
<keyword evidence="2" id="KW-0238">DNA-binding</keyword>
<dbReference type="Pfam" id="PF01638">
    <property type="entry name" value="HxlR"/>
    <property type="match status" value="1"/>
</dbReference>
<keyword evidence="6" id="KW-1185">Reference proteome</keyword>
<dbReference type="EMBL" id="BAAAPC010000001">
    <property type="protein sequence ID" value="GAA1980105.1"/>
    <property type="molecule type" value="Genomic_DNA"/>
</dbReference>
<dbReference type="PANTHER" id="PTHR33204:SF18">
    <property type="entry name" value="TRANSCRIPTIONAL REGULATORY PROTEIN"/>
    <property type="match status" value="1"/>
</dbReference>
<dbReference type="InterPro" id="IPR036390">
    <property type="entry name" value="WH_DNA-bd_sf"/>
</dbReference>
<name>A0ABP5DH53_9ACTN</name>
<gene>
    <name evidence="5" type="ORF">GCM10009799_01530</name>
</gene>
<reference evidence="6" key="1">
    <citation type="journal article" date="2019" name="Int. J. Syst. Evol. Microbiol.">
        <title>The Global Catalogue of Microorganisms (GCM) 10K type strain sequencing project: providing services to taxonomists for standard genome sequencing and annotation.</title>
        <authorList>
            <consortium name="The Broad Institute Genomics Platform"/>
            <consortium name="The Broad Institute Genome Sequencing Center for Infectious Disease"/>
            <person name="Wu L."/>
            <person name="Ma J."/>
        </authorList>
    </citation>
    <scope>NUCLEOTIDE SEQUENCE [LARGE SCALE GENOMIC DNA]</scope>
    <source>
        <strain evidence="6">JCM 15313</strain>
    </source>
</reference>
<evidence type="ECO:0000256" key="2">
    <source>
        <dbReference type="ARBA" id="ARBA00023125"/>
    </source>
</evidence>
<keyword evidence="3" id="KW-0804">Transcription</keyword>
<dbReference type="InterPro" id="IPR002577">
    <property type="entry name" value="HTH_HxlR"/>
</dbReference>